<evidence type="ECO:0000313" key="15">
    <source>
        <dbReference type="Proteomes" id="UP000007089"/>
    </source>
</evidence>
<gene>
    <name evidence="14" type="ordered locus">A2cp1_1185</name>
</gene>
<dbReference type="PANTHER" id="PTHR43750:SF3">
    <property type="entry name" value="UDP-GLUCOSE 6-DEHYDROGENASE TUAD"/>
    <property type="match status" value="1"/>
</dbReference>
<dbReference type="InterPro" id="IPR008927">
    <property type="entry name" value="6-PGluconate_DH-like_C_sf"/>
</dbReference>
<dbReference type="InterPro" id="IPR036220">
    <property type="entry name" value="UDP-Glc/GDP-Man_DH_C_sf"/>
</dbReference>
<evidence type="ECO:0000256" key="6">
    <source>
        <dbReference type="ARBA" id="ARBA00023027"/>
    </source>
</evidence>
<evidence type="ECO:0000313" key="14">
    <source>
        <dbReference type="EMBL" id="ACL64530.1"/>
    </source>
</evidence>
<dbReference type="Proteomes" id="UP000007089">
    <property type="component" value="Chromosome"/>
</dbReference>
<feature type="binding site" evidence="11">
    <location>
        <begin position="150"/>
        <end position="153"/>
    </location>
    <ligand>
        <name>substrate</name>
    </ligand>
</feature>
<dbReference type="PIRSF" id="PIRSF500134">
    <property type="entry name" value="UDPglc_DH_bac"/>
    <property type="match status" value="1"/>
</dbReference>
<protein>
    <recommendedName>
        <fullName evidence="4 9">UDP-glucose 6-dehydrogenase</fullName>
        <ecNumber evidence="3 9">1.1.1.22</ecNumber>
    </recommendedName>
</protein>
<reference evidence="14" key="1">
    <citation type="submission" date="2009-01" db="EMBL/GenBank/DDBJ databases">
        <title>Complete sequence of Anaeromyxobacter dehalogenans 2CP-1.</title>
        <authorList>
            <consortium name="US DOE Joint Genome Institute"/>
            <person name="Lucas S."/>
            <person name="Copeland A."/>
            <person name="Lapidus A."/>
            <person name="Glavina del Rio T."/>
            <person name="Dalin E."/>
            <person name="Tice H."/>
            <person name="Bruce D."/>
            <person name="Goodwin L."/>
            <person name="Pitluck S."/>
            <person name="Saunders E."/>
            <person name="Brettin T."/>
            <person name="Detter J.C."/>
            <person name="Han C."/>
            <person name="Larimer F."/>
            <person name="Land M."/>
            <person name="Hauser L."/>
            <person name="Kyrpides N."/>
            <person name="Ovchinnikova G."/>
            <person name="Beliaev A.S."/>
            <person name="Richardson P."/>
        </authorList>
    </citation>
    <scope>NUCLEOTIDE SEQUENCE</scope>
    <source>
        <strain evidence="14">2CP-1</strain>
    </source>
</reference>
<dbReference type="EMBL" id="CP001359">
    <property type="protein sequence ID" value="ACL64530.1"/>
    <property type="molecule type" value="Genomic_DNA"/>
</dbReference>
<keyword evidence="5 9" id="KW-0560">Oxidoreductase</keyword>
<feature type="binding site" evidence="12">
    <location>
        <position position="328"/>
    </location>
    <ligand>
        <name>NAD(+)</name>
        <dbReference type="ChEBI" id="CHEBI:57540"/>
    </ligand>
</feature>
<evidence type="ECO:0000256" key="1">
    <source>
        <dbReference type="ARBA" id="ARBA00004701"/>
    </source>
</evidence>
<evidence type="ECO:0000256" key="4">
    <source>
        <dbReference type="ARBA" id="ARBA00015132"/>
    </source>
</evidence>
<evidence type="ECO:0000256" key="11">
    <source>
        <dbReference type="PIRSR" id="PIRSR500134-2"/>
    </source>
</evidence>
<feature type="binding site" evidence="12">
    <location>
        <position position="121"/>
    </location>
    <ligand>
        <name>NAD(+)</name>
        <dbReference type="ChEBI" id="CHEBI:57540"/>
    </ligand>
</feature>
<comment type="catalytic activity">
    <reaction evidence="7 9">
        <text>UDP-alpha-D-glucose + 2 NAD(+) + H2O = UDP-alpha-D-glucuronate + 2 NADH + 3 H(+)</text>
        <dbReference type="Rhea" id="RHEA:23596"/>
        <dbReference type="ChEBI" id="CHEBI:15377"/>
        <dbReference type="ChEBI" id="CHEBI:15378"/>
        <dbReference type="ChEBI" id="CHEBI:57540"/>
        <dbReference type="ChEBI" id="CHEBI:57945"/>
        <dbReference type="ChEBI" id="CHEBI:58052"/>
        <dbReference type="ChEBI" id="CHEBI:58885"/>
        <dbReference type="EC" id="1.1.1.22"/>
    </reaction>
</comment>
<dbReference type="Gene3D" id="1.20.5.100">
    <property type="entry name" value="Cytochrome c1, transmembrane anchor, C-terminal"/>
    <property type="match status" value="1"/>
</dbReference>
<feature type="binding site" evidence="12">
    <location>
        <position position="264"/>
    </location>
    <ligand>
        <name>NAD(+)</name>
        <dbReference type="ChEBI" id="CHEBI:57540"/>
    </ligand>
</feature>
<feature type="binding site" evidence="11">
    <location>
        <position position="205"/>
    </location>
    <ligand>
        <name>substrate</name>
    </ligand>
</feature>
<dbReference type="Gene3D" id="3.40.50.720">
    <property type="entry name" value="NAD(P)-binding Rossmann-like Domain"/>
    <property type="match status" value="2"/>
</dbReference>
<dbReference type="GO" id="GO:0006065">
    <property type="term" value="P:UDP-glucuronate biosynthetic process"/>
    <property type="evidence" value="ECO:0007669"/>
    <property type="project" value="UniProtKB-UniPathway"/>
</dbReference>
<feature type="active site" description="Nucleophile" evidence="10">
    <location>
        <position position="261"/>
    </location>
</feature>
<keyword evidence="15" id="KW-1185">Reference proteome</keyword>
<dbReference type="GO" id="GO:0003979">
    <property type="term" value="F:UDP-glucose 6-dehydrogenase activity"/>
    <property type="evidence" value="ECO:0007669"/>
    <property type="project" value="UniProtKB-EC"/>
</dbReference>
<dbReference type="SUPFAM" id="SSF51735">
    <property type="entry name" value="NAD(P)-binding Rossmann-fold domains"/>
    <property type="match status" value="1"/>
</dbReference>
<comment type="function">
    <text evidence="8">Catalyzes the conversion of UDP-glucose into UDP-glucuronate, one of the precursors of teichuronic acid.</text>
</comment>
<name>B8JFU2_ANAD2</name>
<dbReference type="GO" id="GO:0000271">
    <property type="term" value="P:polysaccharide biosynthetic process"/>
    <property type="evidence" value="ECO:0007669"/>
    <property type="project" value="InterPro"/>
</dbReference>
<dbReference type="PIRSF" id="PIRSF000124">
    <property type="entry name" value="UDPglc_GDPman_dh"/>
    <property type="match status" value="1"/>
</dbReference>
<dbReference type="SUPFAM" id="SSF52413">
    <property type="entry name" value="UDP-glucose/GDP-mannose dehydrogenase C-terminal domain"/>
    <property type="match status" value="1"/>
</dbReference>
<dbReference type="InterPro" id="IPR001732">
    <property type="entry name" value="UDP-Glc/GDP-Man_DH_N"/>
</dbReference>
<dbReference type="Pfam" id="PF00984">
    <property type="entry name" value="UDPG_MGDP_dh"/>
    <property type="match status" value="1"/>
</dbReference>
<dbReference type="UniPathway" id="UPA00038">
    <property type="reaction ID" value="UER00491"/>
</dbReference>
<dbReference type="KEGG" id="acp:A2cp1_1185"/>
<organism evidence="14 15">
    <name type="scientific">Anaeromyxobacter dehalogenans (strain ATCC BAA-258 / DSM 21875 / 2CP-1)</name>
    <dbReference type="NCBI Taxonomy" id="455488"/>
    <lineage>
        <taxon>Bacteria</taxon>
        <taxon>Pseudomonadati</taxon>
        <taxon>Myxococcota</taxon>
        <taxon>Myxococcia</taxon>
        <taxon>Myxococcales</taxon>
        <taxon>Cystobacterineae</taxon>
        <taxon>Anaeromyxobacteraceae</taxon>
        <taxon>Anaeromyxobacter</taxon>
    </lineage>
</organism>
<feature type="binding site" evidence="12">
    <location>
        <position position="153"/>
    </location>
    <ligand>
        <name>NAD(+)</name>
        <dbReference type="ChEBI" id="CHEBI:57540"/>
    </ligand>
</feature>
<dbReference type="InterPro" id="IPR036291">
    <property type="entry name" value="NAD(P)-bd_dom_sf"/>
</dbReference>
<keyword evidence="6 9" id="KW-0520">NAD</keyword>
<dbReference type="GO" id="GO:0051287">
    <property type="term" value="F:NAD binding"/>
    <property type="evidence" value="ECO:0007669"/>
    <property type="project" value="InterPro"/>
</dbReference>
<evidence type="ECO:0000256" key="5">
    <source>
        <dbReference type="ARBA" id="ARBA00023002"/>
    </source>
</evidence>
<dbReference type="InterPro" id="IPR014027">
    <property type="entry name" value="UDP-Glc/GDP-Man_DH_C"/>
</dbReference>
<feature type="binding site" evidence="11">
    <location>
        <position position="321"/>
    </location>
    <ligand>
        <name>substrate</name>
    </ligand>
</feature>
<feature type="binding site" evidence="12">
    <location>
        <position position="30"/>
    </location>
    <ligand>
        <name>NAD(+)</name>
        <dbReference type="ChEBI" id="CHEBI:57540"/>
    </ligand>
</feature>
<feature type="binding site" evidence="11">
    <location>
        <begin position="250"/>
        <end position="254"/>
    </location>
    <ligand>
        <name>substrate</name>
    </ligand>
</feature>
<dbReference type="EC" id="1.1.1.22" evidence="3 9"/>
<dbReference type="PANTHER" id="PTHR43750">
    <property type="entry name" value="UDP-GLUCOSE 6-DEHYDROGENASE TUAD"/>
    <property type="match status" value="1"/>
</dbReference>
<dbReference type="InterPro" id="IPR028357">
    <property type="entry name" value="UDPglc_DH_bac"/>
</dbReference>
<proteinExistence type="inferred from homology"/>
<dbReference type="Pfam" id="PF03720">
    <property type="entry name" value="UDPG_MGDP_dh_C"/>
    <property type="match status" value="1"/>
</dbReference>
<feature type="binding site" evidence="11">
    <location>
        <position position="258"/>
    </location>
    <ligand>
        <name>substrate</name>
    </ligand>
</feature>
<comment type="similarity">
    <text evidence="2 9">Belongs to the UDP-glucose/GDP-mannose dehydrogenase family.</text>
</comment>
<dbReference type="Pfam" id="PF03721">
    <property type="entry name" value="UDPG_MGDP_dh_N"/>
    <property type="match status" value="1"/>
</dbReference>
<feature type="domain" description="UDP-glucose/GDP-mannose dehydrogenase C-terminal" evidence="13">
    <location>
        <begin position="314"/>
        <end position="416"/>
    </location>
</feature>
<sequence>MRIAVVGAGYVGLVTGTCLAESGNDVSCVDTDAGKIERLQRGEVPIYEPGLEELVRRNQREGRLRFGTDLAQAVGRAKVVFLAVGTPEGEDGDAELRHVIEAAEEVARAVKHYTVVATKSTVPVGTAGRIQEIMGRRARFEVDVVSNPEFLKEGAALEDFQRPDRVVVGAGSDRARRIMRELYAPFVRTERPILFMEPRSAEMVKYAANAMLATRISFMNDIALLCEKVGADAEQVRRGVGADTRIGYPFLFPGIGYGGSCFPKDVKALLATGRRHGVDLDLLRAVEKTNERQKRHLLSRAVRHFGDLAGRVFGVWGLAFKPRTDDMREAPSVEVIEGLLGKGARVQAYDPVAMERARRRFGERVTFAPGPYEALEGADALFVVTEWSEFRNPDFDRMKALLRAPVVFDGRNVFDPEEMREQGFSYFCVGRTAAGAR</sequence>
<evidence type="ECO:0000256" key="2">
    <source>
        <dbReference type="ARBA" id="ARBA00006601"/>
    </source>
</evidence>
<feature type="binding site" evidence="12">
    <location>
        <position position="86"/>
    </location>
    <ligand>
        <name>NAD(+)</name>
        <dbReference type="ChEBI" id="CHEBI:57540"/>
    </ligand>
</feature>
<dbReference type="InterPro" id="IPR017476">
    <property type="entry name" value="UDP-Glc/GDP-Man"/>
</dbReference>
<comment type="pathway">
    <text evidence="1">Nucleotide-sugar biosynthesis; UDP-alpha-D-glucuronate biosynthesis; UDP-alpha-D-glucuronate from UDP-alpha-D-glucose: step 1/1.</text>
</comment>
<evidence type="ECO:0000256" key="7">
    <source>
        <dbReference type="ARBA" id="ARBA00047473"/>
    </source>
</evidence>
<dbReference type="InterPro" id="IPR014026">
    <property type="entry name" value="UDP-Glc/GDP-Man_DH_dimer"/>
</dbReference>
<evidence type="ECO:0000256" key="12">
    <source>
        <dbReference type="PIRSR" id="PIRSR500134-3"/>
    </source>
</evidence>
<evidence type="ECO:0000259" key="13">
    <source>
        <dbReference type="SMART" id="SM00984"/>
    </source>
</evidence>
<accession>B8JFU2</accession>
<dbReference type="AlphaFoldDB" id="B8JFU2"/>
<dbReference type="HOGENOM" id="CLU_023810_1_2_7"/>
<evidence type="ECO:0000256" key="8">
    <source>
        <dbReference type="ARBA" id="ARBA00053241"/>
    </source>
</evidence>
<evidence type="ECO:0000256" key="3">
    <source>
        <dbReference type="ARBA" id="ARBA00012954"/>
    </source>
</evidence>
<dbReference type="SUPFAM" id="SSF48179">
    <property type="entry name" value="6-phosphogluconate dehydrogenase C-terminal domain-like"/>
    <property type="match status" value="1"/>
</dbReference>
<evidence type="ECO:0000256" key="10">
    <source>
        <dbReference type="PIRSR" id="PIRSR500134-1"/>
    </source>
</evidence>
<feature type="binding site" evidence="12">
    <location>
        <position position="35"/>
    </location>
    <ligand>
        <name>NAD(+)</name>
        <dbReference type="ChEBI" id="CHEBI:57540"/>
    </ligand>
</feature>
<dbReference type="SMART" id="SM00984">
    <property type="entry name" value="UDPG_MGDP_dh_C"/>
    <property type="match status" value="1"/>
</dbReference>
<evidence type="ECO:0000256" key="9">
    <source>
        <dbReference type="PIRNR" id="PIRNR000124"/>
    </source>
</evidence>
<dbReference type="RefSeq" id="WP_012632520.1">
    <property type="nucleotide sequence ID" value="NC_011891.1"/>
</dbReference>
<dbReference type="FunFam" id="1.20.5.100:FF:000001">
    <property type="entry name" value="UDP-glucose 6-dehydrogenase"/>
    <property type="match status" value="1"/>
</dbReference>
<dbReference type="NCBIfam" id="TIGR03026">
    <property type="entry name" value="NDP-sugDHase"/>
    <property type="match status" value="1"/>
</dbReference>